<dbReference type="Proteomes" id="UP000821845">
    <property type="component" value="Chromosome 11"/>
</dbReference>
<protein>
    <submittedName>
        <fullName evidence="1">Uncharacterized protein</fullName>
    </submittedName>
</protein>
<dbReference type="EMBL" id="CM023491">
    <property type="protein sequence ID" value="KAH6941075.1"/>
    <property type="molecule type" value="Genomic_DNA"/>
</dbReference>
<sequence length="94" mass="9550">MAARHPAPSGGESDIAADVSSAHVTASRVMNGFGTEHHKGAPSADSTLATVQEIGRRNDTLPATVAFNGISLPRISVAGSGSAPRRALERAPCC</sequence>
<organism evidence="1 2">
    <name type="scientific">Hyalomma asiaticum</name>
    <name type="common">Tick</name>
    <dbReference type="NCBI Taxonomy" id="266040"/>
    <lineage>
        <taxon>Eukaryota</taxon>
        <taxon>Metazoa</taxon>
        <taxon>Ecdysozoa</taxon>
        <taxon>Arthropoda</taxon>
        <taxon>Chelicerata</taxon>
        <taxon>Arachnida</taxon>
        <taxon>Acari</taxon>
        <taxon>Parasitiformes</taxon>
        <taxon>Ixodida</taxon>
        <taxon>Ixodoidea</taxon>
        <taxon>Ixodidae</taxon>
        <taxon>Hyalomminae</taxon>
        <taxon>Hyalomma</taxon>
    </lineage>
</organism>
<comment type="caution">
    <text evidence="1">The sequence shown here is derived from an EMBL/GenBank/DDBJ whole genome shotgun (WGS) entry which is preliminary data.</text>
</comment>
<reference evidence="1" key="1">
    <citation type="submission" date="2020-05" db="EMBL/GenBank/DDBJ databases">
        <title>Large-scale comparative analyses of tick genomes elucidate their genetic diversity and vector capacities.</title>
        <authorList>
            <person name="Jia N."/>
            <person name="Wang J."/>
            <person name="Shi W."/>
            <person name="Du L."/>
            <person name="Sun Y."/>
            <person name="Zhan W."/>
            <person name="Jiang J."/>
            <person name="Wang Q."/>
            <person name="Zhang B."/>
            <person name="Ji P."/>
            <person name="Sakyi L.B."/>
            <person name="Cui X."/>
            <person name="Yuan T."/>
            <person name="Jiang B."/>
            <person name="Yang W."/>
            <person name="Lam T.T.-Y."/>
            <person name="Chang Q."/>
            <person name="Ding S."/>
            <person name="Wang X."/>
            <person name="Zhu J."/>
            <person name="Ruan X."/>
            <person name="Zhao L."/>
            <person name="Wei J."/>
            <person name="Que T."/>
            <person name="Du C."/>
            <person name="Cheng J."/>
            <person name="Dai P."/>
            <person name="Han X."/>
            <person name="Huang E."/>
            <person name="Gao Y."/>
            <person name="Liu J."/>
            <person name="Shao H."/>
            <person name="Ye R."/>
            <person name="Li L."/>
            <person name="Wei W."/>
            <person name="Wang X."/>
            <person name="Wang C."/>
            <person name="Yang T."/>
            <person name="Huo Q."/>
            <person name="Li W."/>
            <person name="Guo W."/>
            <person name="Chen H."/>
            <person name="Zhou L."/>
            <person name="Ni X."/>
            <person name="Tian J."/>
            <person name="Zhou Y."/>
            <person name="Sheng Y."/>
            <person name="Liu T."/>
            <person name="Pan Y."/>
            <person name="Xia L."/>
            <person name="Li J."/>
            <person name="Zhao F."/>
            <person name="Cao W."/>
        </authorList>
    </citation>
    <scope>NUCLEOTIDE SEQUENCE</scope>
    <source>
        <strain evidence="1">Hyas-2018</strain>
    </source>
</reference>
<name>A0ACB7T2D4_HYAAI</name>
<evidence type="ECO:0000313" key="2">
    <source>
        <dbReference type="Proteomes" id="UP000821845"/>
    </source>
</evidence>
<accession>A0ACB7T2D4</accession>
<gene>
    <name evidence="1" type="ORF">HPB50_013273</name>
</gene>
<proteinExistence type="predicted"/>
<evidence type="ECO:0000313" key="1">
    <source>
        <dbReference type="EMBL" id="KAH6941075.1"/>
    </source>
</evidence>
<keyword evidence="2" id="KW-1185">Reference proteome</keyword>